<accession>A0ABV6JXG0</accession>
<feature type="domain" description="CinA C-terminal" evidence="1">
    <location>
        <begin position="10"/>
        <end position="158"/>
    </location>
</feature>
<evidence type="ECO:0000313" key="2">
    <source>
        <dbReference type="EMBL" id="MFC0410415.1"/>
    </source>
</evidence>
<keyword evidence="3" id="KW-1185">Reference proteome</keyword>
<gene>
    <name evidence="2" type="ORF">ACFFGY_19350</name>
</gene>
<dbReference type="RefSeq" id="WP_377046166.1">
    <property type="nucleotide sequence ID" value="NZ_JBHLUN010000015.1"/>
</dbReference>
<evidence type="ECO:0000313" key="3">
    <source>
        <dbReference type="Proteomes" id="UP001589865"/>
    </source>
</evidence>
<organism evidence="2 3">
    <name type="scientific">Roseomonas elaeocarpi</name>
    <dbReference type="NCBI Taxonomy" id="907779"/>
    <lineage>
        <taxon>Bacteria</taxon>
        <taxon>Pseudomonadati</taxon>
        <taxon>Pseudomonadota</taxon>
        <taxon>Alphaproteobacteria</taxon>
        <taxon>Acetobacterales</taxon>
        <taxon>Roseomonadaceae</taxon>
        <taxon>Roseomonas</taxon>
    </lineage>
</organism>
<comment type="caution">
    <text evidence="2">The sequence shown here is derived from an EMBL/GenBank/DDBJ whole genome shotgun (WGS) entry which is preliminary data.</text>
</comment>
<dbReference type="Gene3D" id="3.90.950.20">
    <property type="entry name" value="CinA-like"/>
    <property type="match status" value="1"/>
</dbReference>
<protein>
    <submittedName>
        <fullName evidence="2">CinA family protein</fullName>
    </submittedName>
</protein>
<dbReference type="EMBL" id="JBHLUN010000015">
    <property type="protein sequence ID" value="MFC0410415.1"/>
    <property type="molecule type" value="Genomic_DNA"/>
</dbReference>
<dbReference type="SUPFAM" id="SSF142433">
    <property type="entry name" value="CinA-like"/>
    <property type="match status" value="1"/>
</dbReference>
<evidence type="ECO:0000259" key="1">
    <source>
        <dbReference type="Pfam" id="PF02464"/>
    </source>
</evidence>
<dbReference type="InterPro" id="IPR036653">
    <property type="entry name" value="CinA-like_C"/>
</dbReference>
<name>A0ABV6JXG0_9PROT</name>
<dbReference type="Pfam" id="PF02464">
    <property type="entry name" value="CinA"/>
    <property type="match status" value="1"/>
</dbReference>
<dbReference type="NCBIfam" id="TIGR00199">
    <property type="entry name" value="PncC_domain"/>
    <property type="match status" value="1"/>
</dbReference>
<sequence>MISQDMFAQAEALLARLQAAGLTVATAESCTGGLVAASLTAVPGSSATVLAGFVTYANSAKTGMLGVAEELLNRVGAVSEEVARAMAEGALARAGADLAVSTTGIAGPGGAVPGKPVGTVWLAVARRGGATTARRHVFPGDRTEVRNATVAEALRMLEPG</sequence>
<dbReference type="InterPro" id="IPR008136">
    <property type="entry name" value="CinA_C"/>
</dbReference>
<dbReference type="Proteomes" id="UP001589865">
    <property type="component" value="Unassembled WGS sequence"/>
</dbReference>
<reference evidence="2 3" key="1">
    <citation type="submission" date="2024-09" db="EMBL/GenBank/DDBJ databases">
        <authorList>
            <person name="Sun Q."/>
            <person name="Mori K."/>
        </authorList>
    </citation>
    <scope>NUCLEOTIDE SEQUENCE [LARGE SCALE GENOMIC DNA]</scope>
    <source>
        <strain evidence="2 3">TBRC 5777</strain>
    </source>
</reference>
<proteinExistence type="predicted"/>